<dbReference type="OrthoDB" id="442863at2759"/>
<dbReference type="GO" id="GO:0001682">
    <property type="term" value="P:tRNA 5'-leader removal"/>
    <property type="evidence" value="ECO:0007669"/>
    <property type="project" value="InterPro"/>
</dbReference>
<name>A0A9P8APJ1_9AGAR</name>
<feature type="domain" description="POP1 C-terminal" evidence="7">
    <location>
        <begin position="764"/>
        <end position="801"/>
    </location>
</feature>
<evidence type="ECO:0000256" key="1">
    <source>
        <dbReference type="ARBA" id="ARBA00004123"/>
    </source>
</evidence>
<keyword evidence="3" id="KW-0539">Nucleus</keyword>
<feature type="domain" description="Pop1 N-terminal" evidence="5">
    <location>
        <begin position="149"/>
        <end position="218"/>
    </location>
</feature>
<feature type="domain" description="POPLD" evidence="6">
    <location>
        <begin position="536"/>
        <end position="627"/>
    </location>
</feature>
<evidence type="ECO:0000259" key="7">
    <source>
        <dbReference type="Pfam" id="PF22770"/>
    </source>
</evidence>
<evidence type="ECO:0000313" key="8">
    <source>
        <dbReference type="EMBL" id="KAG7443029.1"/>
    </source>
</evidence>
<accession>A0A9P8APJ1</accession>
<evidence type="ECO:0000313" key="9">
    <source>
        <dbReference type="Proteomes" id="UP000812287"/>
    </source>
</evidence>
<protein>
    <submittedName>
        <fullName evidence="8">POP1-domain-containing protein</fullName>
    </submittedName>
</protein>
<sequence>MLSSSSRNPNNMAQKRANAGESISGRERKKLKMADARTIAVQSNVEAGSSRMDSMARLPGVIDVEAFTEARSFEINAMQNAMKTASSSSTQRAWQALPRHLRRRAASHDVRRVPLRLREKAKAEARRMDIKKVINRQKPKRGKDKRVSKTESFLKRQKDKTWLETHLWHAKRMKMGNMWGYRLAIHPSEKAFRPSHRAAIRGSILHDASYQSLIELQGPQNVLTRIMDNCCDPQELSPSNRRYVLGARTLSTHMYLPTLYPHGLIAPITVMWRPFTRDKSGAAQESAETSAELLQAKRKRKGKGKGKEKATEETDIPNEDTIRVVWIRSHPATHGEVFNALQTATSSVLDRINKESTSDQVVDVEIADLRGKVNIFEIMGPKSSQVLKGALQPIASDDRTSFKEFWSSLGDIQTTGSLPRGMIVGFTANDPRLKFPPKNSKLNISTALNILTMPSSALAQSDVWDETTRKALKTPRYKKKDLDERRSKNAIPGTHLTALRQDDRVPVILIQRSLENTSNGEKHVLGRAGDGEAIHGWTLIIPAGWSMAFFSSLTYTGTRVGGQRERQSQAFESGVSYFPRDYPFTTAYEEYARECESVAKESWERKPPAKRPNYKKLGTKNPWRANWEAVLGLSEGGAGDGYVSTQREEAGKAIPWLLRGPTAIINNLSNLFSPDVGLLAEVNRVRLKRGLRPLSSTIKSEDLLKGALVAVKVRMYKRGLPDDLAIIYSMSDDELISWEKSTRKSVTDLVEDDGASEELGYKPESSPIIGYVTTGHFSLLRGEGFALGAIPLMRFLELRDQARR</sequence>
<dbReference type="GO" id="GO:0000172">
    <property type="term" value="C:ribonuclease MRP complex"/>
    <property type="evidence" value="ECO:0007669"/>
    <property type="project" value="InterPro"/>
</dbReference>
<evidence type="ECO:0000256" key="4">
    <source>
        <dbReference type="SAM" id="MobiDB-lite"/>
    </source>
</evidence>
<evidence type="ECO:0000256" key="3">
    <source>
        <dbReference type="ARBA" id="ARBA00023242"/>
    </source>
</evidence>
<feature type="region of interest" description="Disordered" evidence="4">
    <location>
        <begin position="1"/>
        <end position="35"/>
    </location>
</feature>
<organism evidence="8 9">
    <name type="scientific">Guyanagaster necrorhizus</name>
    <dbReference type="NCBI Taxonomy" id="856835"/>
    <lineage>
        <taxon>Eukaryota</taxon>
        <taxon>Fungi</taxon>
        <taxon>Dikarya</taxon>
        <taxon>Basidiomycota</taxon>
        <taxon>Agaricomycotina</taxon>
        <taxon>Agaricomycetes</taxon>
        <taxon>Agaricomycetidae</taxon>
        <taxon>Agaricales</taxon>
        <taxon>Marasmiineae</taxon>
        <taxon>Physalacriaceae</taxon>
        <taxon>Guyanagaster</taxon>
    </lineage>
</organism>
<evidence type="ECO:0000256" key="2">
    <source>
        <dbReference type="ARBA" id="ARBA00022694"/>
    </source>
</evidence>
<dbReference type="InterPro" id="IPR009723">
    <property type="entry name" value="Pop1_N"/>
</dbReference>
<evidence type="ECO:0000259" key="5">
    <source>
        <dbReference type="Pfam" id="PF06978"/>
    </source>
</evidence>
<dbReference type="PANTHER" id="PTHR22731:SF3">
    <property type="entry name" value="RIBONUCLEASES P_MRP PROTEIN SUBUNIT POP1"/>
    <property type="match status" value="1"/>
</dbReference>
<comment type="caution">
    <text evidence="8">The sequence shown here is derived from an EMBL/GenBank/DDBJ whole genome shotgun (WGS) entry which is preliminary data.</text>
</comment>
<dbReference type="PANTHER" id="PTHR22731">
    <property type="entry name" value="RIBONUCLEASES P/MRP PROTEIN SUBUNIT POP1"/>
    <property type="match status" value="1"/>
</dbReference>
<feature type="compositionally biased region" description="Polar residues" evidence="4">
    <location>
        <begin position="1"/>
        <end position="13"/>
    </location>
</feature>
<dbReference type="GO" id="GO:0005655">
    <property type="term" value="C:nucleolar ribonuclease P complex"/>
    <property type="evidence" value="ECO:0007669"/>
    <property type="project" value="InterPro"/>
</dbReference>
<dbReference type="EMBL" id="MU250547">
    <property type="protein sequence ID" value="KAG7443029.1"/>
    <property type="molecule type" value="Genomic_DNA"/>
</dbReference>
<dbReference type="Pfam" id="PF08170">
    <property type="entry name" value="POPLD"/>
    <property type="match status" value="1"/>
</dbReference>
<keyword evidence="9" id="KW-1185">Reference proteome</keyword>
<dbReference type="InterPro" id="IPR012590">
    <property type="entry name" value="POPLD_dom"/>
</dbReference>
<dbReference type="InterPro" id="IPR055079">
    <property type="entry name" value="POP1_C"/>
</dbReference>
<reference evidence="8" key="1">
    <citation type="submission" date="2020-11" db="EMBL/GenBank/DDBJ databases">
        <title>Adaptations for nitrogen fixation in a non-lichenized fungal sporocarp promotes dispersal by wood-feeding termites.</title>
        <authorList>
            <consortium name="DOE Joint Genome Institute"/>
            <person name="Koch R.A."/>
            <person name="Yoon G."/>
            <person name="Arayal U."/>
            <person name="Lail K."/>
            <person name="Amirebrahimi M."/>
            <person name="Labutti K."/>
            <person name="Lipzen A."/>
            <person name="Riley R."/>
            <person name="Barry K."/>
            <person name="Henrissat B."/>
            <person name="Grigoriev I.V."/>
            <person name="Herr J.R."/>
            <person name="Aime M.C."/>
        </authorList>
    </citation>
    <scope>NUCLEOTIDE SEQUENCE</scope>
    <source>
        <strain evidence="8">MCA 3950</strain>
    </source>
</reference>
<keyword evidence="2" id="KW-0819">tRNA processing</keyword>
<dbReference type="GeneID" id="66111383"/>
<dbReference type="InterPro" id="IPR039182">
    <property type="entry name" value="Pop1"/>
</dbReference>
<dbReference type="Pfam" id="PF22770">
    <property type="entry name" value="POP1_C"/>
    <property type="match status" value="1"/>
</dbReference>
<dbReference type="AlphaFoldDB" id="A0A9P8APJ1"/>
<evidence type="ECO:0000259" key="6">
    <source>
        <dbReference type="Pfam" id="PF08170"/>
    </source>
</evidence>
<dbReference type="Proteomes" id="UP000812287">
    <property type="component" value="Unassembled WGS sequence"/>
</dbReference>
<gene>
    <name evidence="8" type="ORF">BT62DRAFT_972786</name>
</gene>
<comment type="subcellular location">
    <subcellularLocation>
        <location evidence="1">Nucleus</location>
    </subcellularLocation>
</comment>
<proteinExistence type="predicted"/>
<dbReference type="Pfam" id="PF06978">
    <property type="entry name" value="POP1_N"/>
    <property type="match status" value="2"/>
</dbReference>
<feature type="domain" description="Pop1 N-terminal" evidence="5">
    <location>
        <begin position="67"/>
        <end position="145"/>
    </location>
</feature>
<dbReference type="RefSeq" id="XP_043036529.1">
    <property type="nucleotide sequence ID" value="XM_043189086.1"/>
</dbReference>